<dbReference type="PRINTS" id="PR00702">
    <property type="entry name" value="ACRIFLAVINRP"/>
</dbReference>
<organism evidence="2 3">
    <name type="scientific">Alteromonas macleodii</name>
    <name type="common">Pseudoalteromonas macleodii</name>
    <dbReference type="NCBI Taxonomy" id="28108"/>
    <lineage>
        <taxon>Bacteria</taxon>
        <taxon>Pseudomonadati</taxon>
        <taxon>Pseudomonadota</taxon>
        <taxon>Gammaproteobacteria</taxon>
        <taxon>Alteromonadales</taxon>
        <taxon>Alteromonadaceae</taxon>
        <taxon>Alteromonas/Salinimonas group</taxon>
        <taxon>Alteromonas</taxon>
    </lineage>
</organism>
<dbReference type="EMBL" id="LR812090">
    <property type="protein sequence ID" value="CAB9494239.1"/>
    <property type="molecule type" value="Genomic_DNA"/>
</dbReference>
<feature type="transmembrane region" description="Helical" evidence="1">
    <location>
        <begin position="999"/>
        <end position="1025"/>
    </location>
</feature>
<dbReference type="AlphaFoldDB" id="A0A6T9Y227"/>
<dbReference type="Gene3D" id="3.30.2090.10">
    <property type="entry name" value="Multidrug efflux transporter AcrB TolC docking domain, DN and DC subdomains"/>
    <property type="match status" value="2"/>
</dbReference>
<dbReference type="GO" id="GO:0005886">
    <property type="term" value="C:plasma membrane"/>
    <property type="evidence" value="ECO:0007669"/>
    <property type="project" value="TreeGrafter"/>
</dbReference>
<feature type="transmembrane region" description="Helical" evidence="1">
    <location>
        <begin position="20"/>
        <end position="39"/>
    </location>
</feature>
<protein>
    <submittedName>
        <fullName evidence="2">RND transporter</fullName>
    </submittedName>
</protein>
<accession>A0A6T9Y227</accession>
<dbReference type="InterPro" id="IPR027463">
    <property type="entry name" value="AcrB_DN_DC_subdom"/>
</dbReference>
<feature type="transmembrane region" description="Helical" evidence="1">
    <location>
        <begin position="922"/>
        <end position="947"/>
    </location>
</feature>
<evidence type="ECO:0000256" key="1">
    <source>
        <dbReference type="SAM" id="Phobius"/>
    </source>
</evidence>
<dbReference type="SUPFAM" id="SSF82866">
    <property type="entry name" value="Multidrug efflux transporter AcrB transmembrane domain"/>
    <property type="match status" value="2"/>
</dbReference>
<keyword evidence="1" id="KW-0812">Transmembrane</keyword>
<dbReference type="Gene3D" id="3.30.70.1440">
    <property type="entry name" value="Multidrug efflux transporter AcrB pore domain"/>
    <property type="match status" value="1"/>
</dbReference>
<feature type="transmembrane region" description="Helical" evidence="1">
    <location>
        <begin position="896"/>
        <end position="916"/>
    </location>
</feature>
<name>A0A6T9Y227_ALTMA</name>
<dbReference type="Gene3D" id="3.30.70.1430">
    <property type="entry name" value="Multidrug efflux transporter AcrB pore domain"/>
    <property type="match status" value="2"/>
</dbReference>
<feature type="transmembrane region" description="Helical" evidence="1">
    <location>
        <begin position="968"/>
        <end position="987"/>
    </location>
</feature>
<evidence type="ECO:0000313" key="2">
    <source>
        <dbReference type="EMBL" id="CAB9494239.1"/>
    </source>
</evidence>
<keyword evidence="1" id="KW-1133">Transmembrane helix</keyword>
<sequence length="1044" mass="114675">MSRIDTNKGLIAWFARNNVAANLLMILLIVGGLFSAFSIQKQVFPSFEIDVISVRVPYLGAAPQEVEEGVLLKIEEAIKDLEGIKQLNSTAVEGMGTVSIQVEEDYDVQSLLDEVKVQVDAIPSFPADTEKPVIYRQKIQQDVIWLSVYGDASERELKEFAKDLRDDIANLPGISSVQVVGARDYEISVELSEVDLQKYNLTFADVVARLSQTSVDLPGGSIRTENGDILLRTKGQAYTGWDFSQIVLVTNSNGTRVTLGDVAYINDGFIENNQYALFDDKPAVSLRVQAVGDQNALEISEQVNNYVDSQKSEFPAHITADTWGDSSFYLADRLNMMLENMFFGALLVFLVLSLFLKIKLAFWVIVGLPVCFLGTLLVMPLDMVGVSINMLSLFAFILVLGIVVDDAIIMGESAYSEIDKKGHSADNVIVGVKKVAMPATFGVLTTIAAFSPMLMVSGPFGIIWKTIGMVVIVCLIFSLIESKLILPAHLVHMKLKPYDPEKANAFQKFRDFFSEGIKTFINNKYAPFLAKAIRNRYTTVAVFLAMLILTVGLFGGGIVRFVFFPNIPSDFMMASFELEPGSSLEQRDKVLTTLREAMHRMDDKVAEESGENVIKHAIAFDNGNLGGEIFAELTKGETRALTDFEIQDMWRQEVPEIPGVKSFNISSPGGPGGGADLSFEFSSSDIKALRAISDDIKKALDKYEGVTDINDTFSGGSEEIQLALKPQADALGISLRDLGQQVRFGFYGAEVQRIQRDDEEIKVMVRYPKAERSSIEHLENMRIRAPNGQEIPFEQVATFTVGQGFDSIIRVDGKRSVTVTGVVDKALLDPSEVTNDVIENLMPDLLARYPSVEFQLQGNSKEQADAMFSLMQGLLFALFAIYALLAIPLKSYSQPLIIMSVIPFGIVGAIIGHLVLGMAVSVLSVCGIIALSGVVVNDSLIMVDFVNRARKEGMALMDAAISAGTQRFRAIILTSLTTFMGLMPIVFERSLQAQVVIPMAVSLAFGILFATVITLLLVPALYLILNDIKNVFKGRKHAEITTES</sequence>
<dbReference type="SUPFAM" id="SSF82693">
    <property type="entry name" value="Multidrug efflux transporter AcrB pore domain, PN1, PN2, PC1 and PC2 subdomains"/>
    <property type="match status" value="2"/>
</dbReference>
<dbReference type="PANTHER" id="PTHR32063">
    <property type="match status" value="1"/>
</dbReference>
<feature type="transmembrane region" description="Helical" evidence="1">
    <location>
        <begin position="435"/>
        <end position="456"/>
    </location>
</feature>
<evidence type="ECO:0000313" key="3">
    <source>
        <dbReference type="Proteomes" id="UP000509458"/>
    </source>
</evidence>
<feature type="transmembrane region" description="Helical" evidence="1">
    <location>
        <begin position="462"/>
        <end position="486"/>
    </location>
</feature>
<feature type="transmembrane region" description="Helical" evidence="1">
    <location>
        <begin position="866"/>
        <end position="889"/>
    </location>
</feature>
<dbReference type="Gene3D" id="3.30.70.1320">
    <property type="entry name" value="Multidrug efflux transporter AcrB pore domain like"/>
    <property type="match status" value="1"/>
</dbReference>
<dbReference type="Proteomes" id="UP000509458">
    <property type="component" value="Chromosome"/>
</dbReference>
<feature type="transmembrane region" description="Helical" evidence="1">
    <location>
        <begin position="540"/>
        <end position="563"/>
    </location>
</feature>
<dbReference type="RefSeq" id="WP_179983635.1">
    <property type="nucleotide sequence ID" value="NZ_LR812090.1"/>
</dbReference>
<dbReference type="Gene3D" id="1.20.1640.10">
    <property type="entry name" value="Multidrug efflux transporter AcrB transmembrane domain"/>
    <property type="match status" value="2"/>
</dbReference>
<dbReference type="InterPro" id="IPR001036">
    <property type="entry name" value="Acrflvin-R"/>
</dbReference>
<proteinExistence type="predicted"/>
<dbReference type="SUPFAM" id="SSF82714">
    <property type="entry name" value="Multidrug efflux transporter AcrB TolC docking domain, DN and DC subdomains"/>
    <property type="match status" value="2"/>
</dbReference>
<gene>
    <name evidence="2" type="ORF">ALFOR1_31204</name>
</gene>
<feature type="transmembrane region" description="Helical" evidence="1">
    <location>
        <begin position="360"/>
        <end position="381"/>
    </location>
</feature>
<dbReference type="GO" id="GO:0042910">
    <property type="term" value="F:xenobiotic transmembrane transporter activity"/>
    <property type="evidence" value="ECO:0007669"/>
    <property type="project" value="TreeGrafter"/>
</dbReference>
<keyword evidence="1" id="KW-0472">Membrane</keyword>
<dbReference type="PANTHER" id="PTHR32063:SF33">
    <property type="entry name" value="RND SUPERFAMILY EFFLUX PUMP PERMEASE COMPONENT"/>
    <property type="match status" value="1"/>
</dbReference>
<reference evidence="2 3" key="1">
    <citation type="submission" date="2020-06" db="EMBL/GenBank/DDBJ databases">
        <authorList>
            <person name="Duchaud E."/>
        </authorList>
    </citation>
    <scope>NUCLEOTIDE SEQUENCE [LARGE SCALE GENOMIC DNA]</scope>
    <source>
        <strain evidence="2">Alteromonas fortis</strain>
    </source>
</reference>
<feature type="transmembrane region" description="Helical" evidence="1">
    <location>
        <begin position="336"/>
        <end position="355"/>
    </location>
</feature>
<feature type="transmembrane region" description="Helical" evidence="1">
    <location>
        <begin position="393"/>
        <end position="415"/>
    </location>
</feature>
<dbReference type="Pfam" id="PF00873">
    <property type="entry name" value="ACR_tran"/>
    <property type="match status" value="1"/>
</dbReference>